<sequence>MDNALDFYAAIDRNIMRTGQHLMAIFADGDDPAFIYTIGNALQGLPELLLVGNFDRAVTGTILNVLGARMRAERQPLEGDLEFGAAFPARVRRATAAAKQRFTIQAGRFLRHEEYDVLQLLLCDPAGVYPDEPECAPGFDVPLA</sequence>
<dbReference type="InterPro" id="IPR025358">
    <property type="entry name" value="DUF4262"/>
</dbReference>
<proteinExistence type="predicted"/>
<name>A0A246JX37_9SPHN</name>
<organism evidence="1 2">
    <name type="scientific">Sphingopyxis bauzanensis</name>
    <dbReference type="NCBI Taxonomy" id="651663"/>
    <lineage>
        <taxon>Bacteria</taxon>
        <taxon>Pseudomonadati</taxon>
        <taxon>Pseudomonadota</taxon>
        <taxon>Alphaproteobacteria</taxon>
        <taxon>Sphingomonadales</taxon>
        <taxon>Sphingomonadaceae</taxon>
        <taxon>Sphingopyxis</taxon>
    </lineage>
</organism>
<dbReference type="EMBL" id="NISK01000002">
    <property type="protein sequence ID" value="OWQ97553.1"/>
    <property type="molecule type" value="Genomic_DNA"/>
</dbReference>
<dbReference type="RefSeq" id="WP_088441403.1">
    <property type="nucleotide sequence ID" value="NZ_BMMC01000013.1"/>
</dbReference>
<dbReference type="OrthoDB" id="7471531at2"/>
<accession>A0A246JX37</accession>
<comment type="caution">
    <text evidence="1">The sequence shown here is derived from an EMBL/GenBank/DDBJ whole genome shotgun (WGS) entry which is preliminary data.</text>
</comment>
<reference evidence="1 2" key="1">
    <citation type="journal article" date="2010" name="Int. J. Syst. Evol. Microbiol.">
        <title>Sphingopyxis bauzanensis sp. nov., a psychrophilic bacterium isolated from soil.</title>
        <authorList>
            <person name="Zhang D.C."/>
            <person name="Liu H.C."/>
            <person name="Xin Y.H."/>
            <person name="Zhou Y.G."/>
            <person name="Schinner F."/>
            <person name="Margesin R."/>
        </authorList>
    </citation>
    <scope>NUCLEOTIDE SEQUENCE [LARGE SCALE GENOMIC DNA]</scope>
    <source>
        <strain evidence="1 2">DSM 22271</strain>
    </source>
</reference>
<evidence type="ECO:0008006" key="3">
    <source>
        <dbReference type="Google" id="ProtNLM"/>
    </source>
</evidence>
<keyword evidence="2" id="KW-1185">Reference proteome</keyword>
<dbReference type="Proteomes" id="UP000197361">
    <property type="component" value="Unassembled WGS sequence"/>
</dbReference>
<evidence type="ECO:0000313" key="1">
    <source>
        <dbReference type="EMBL" id="OWQ97553.1"/>
    </source>
</evidence>
<protein>
    <recommendedName>
        <fullName evidence="3">DUF4262 domain-containing protein</fullName>
    </recommendedName>
</protein>
<dbReference type="AlphaFoldDB" id="A0A246JX37"/>
<evidence type="ECO:0000313" key="2">
    <source>
        <dbReference type="Proteomes" id="UP000197361"/>
    </source>
</evidence>
<gene>
    <name evidence="1" type="ORF">CDQ92_11130</name>
</gene>
<dbReference type="Pfam" id="PF14081">
    <property type="entry name" value="DUF4262"/>
    <property type="match status" value="1"/>
</dbReference>